<dbReference type="Proteomes" id="UP000077248">
    <property type="component" value="Unassembled WGS sequence"/>
</dbReference>
<evidence type="ECO:0000313" key="2">
    <source>
        <dbReference type="Proteomes" id="UP000077248"/>
    </source>
</evidence>
<name>A0A177DVN5_ALTAL</name>
<dbReference type="RefSeq" id="XP_018388270.1">
    <property type="nucleotide sequence ID" value="XM_018523471.1"/>
</dbReference>
<dbReference type="KEGG" id="aalt:CC77DRAFT_1007317"/>
<proteinExistence type="predicted"/>
<dbReference type="EMBL" id="KV441474">
    <property type="protein sequence ID" value="OAG22849.1"/>
    <property type="molecule type" value="Genomic_DNA"/>
</dbReference>
<keyword evidence="2" id="KW-1185">Reference proteome</keyword>
<gene>
    <name evidence="1" type="ORF">CC77DRAFT_1007317</name>
</gene>
<sequence>MSVPSNSSASPATGRITTSAQILPNWDTSRPILRFDFPNAQAQEAFHRAFLQVRSEKDKAAFMARFFENYDGQVSIPRRVVMDTSRDEQVAKEVQRSLGVVMDTDRDPEVARRLQQQMGGDDSGGNRMNAQLYDEEMASLRQRRLDFERRRQGYGGAGGLGYNGGVGRMTDRFGDMSVHQRVAHPGYAPQQPRQPDYYDNGYGEPYPWAYGPGDGGDGNGSYDAGYDPRYRYWGQWRRGY</sequence>
<evidence type="ECO:0000313" key="1">
    <source>
        <dbReference type="EMBL" id="OAG22849.1"/>
    </source>
</evidence>
<dbReference type="VEuPathDB" id="FungiDB:CC77DRAFT_1007317"/>
<protein>
    <submittedName>
        <fullName evidence="1">Uncharacterized protein</fullName>
    </submittedName>
</protein>
<dbReference type="GeneID" id="29109065"/>
<reference evidence="1 2" key="1">
    <citation type="submission" date="2016-05" db="EMBL/GenBank/DDBJ databases">
        <title>Comparative analysis of secretome profiles of manganese(II)-oxidizing ascomycete fungi.</title>
        <authorList>
            <consortium name="DOE Joint Genome Institute"/>
            <person name="Zeiner C.A."/>
            <person name="Purvine S.O."/>
            <person name="Zink E.M."/>
            <person name="Wu S."/>
            <person name="Pasa-Tolic L."/>
            <person name="Chaput D.L."/>
            <person name="Haridas S."/>
            <person name="Grigoriev I.V."/>
            <person name="Santelli C.M."/>
            <person name="Hansel C.M."/>
        </authorList>
    </citation>
    <scope>NUCLEOTIDE SEQUENCE [LARGE SCALE GENOMIC DNA]</scope>
    <source>
        <strain evidence="1 2">SRC1lrK2f</strain>
    </source>
</reference>
<accession>A0A177DVN5</accession>
<dbReference type="AlphaFoldDB" id="A0A177DVN5"/>
<organism evidence="1 2">
    <name type="scientific">Alternaria alternata</name>
    <name type="common">Alternaria rot fungus</name>
    <name type="synonym">Torula alternata</name>
    <dbReference type="NCBI Taxonomy" id="5599"/>
    <lineage>
        <taxon>Eukaryota</taxon>
        <taxon>Fungi</taxon>
        <taxon>Dikarya</taxon>
        <taxon>Ascomycota</taxon>
        <taxon>Pezizomycotina</taxon>
        <taxon>Dothideomycetes</taxon>
        <taxon>Pleosporomycetidae</taxon>
        <taxon>Pleosporales</taxon>
        <taxon>Pleosporineae</taxon>
        <taxon>Pleosporaceae</taxon>
        <taxon>Alternaria</taxon>
        <taxon>Alternaria sect. Alternaria</taxon>
        <taxon>Alternaria alternata complex</taxon>
    </lineage>
</organism>